<dbReference type="InterPro" id="IPR029001">
    <property type="entry name" value="ITPase-like_fam"/>
</dbReference>
<comment type="cofactor">
    <cofactor evidence="1 4">
        <name>a divalent metal cation</name>
        <dbReference type="ChEBI" id="CHEBI:60240"/>
    </cofactor>
</comment>
<dbReference type="EMBL" id="VLKP01000006">
    <property type="protein sequence ID" value="TWI10609.1"/>
    <property type="molecule type" value="Genomic_DNA"/>
</dbReference>
<dbReference type="CDD" id="cd00555">
    <property type="entry name" value="Maf"/>
    <property type="match status" value="1"/>
</dbReference>
<keyword evidence="3 4" id="KW-0546">Nucleotide metabolism</keyword>
<dbReference type="PANTHER" id="PTHR43213">
    <property type="entry name" value="BIFUNCTIONAL DTTP/UTP PYROPHOSPHATASE/METHYLTRANSFERASE PROTEIN-RELATED"/>
    <property type="match status" value="1"/>
</dbReference>
<dbReference type="InterPro" id="IPR003697">
    <property type="entry name" value="Maf-like"/>
</dbReference>
<comment type="catalytic activity">
    <reaction evidence="4">
        <text>UTP + H2O = UMP + diphosphate + H(+)</text>
        <dbReference type="Rhea" id="RHEA:29395"/>
        <dbReference type="ChEBI" id="CHEBI:15377"/>
        <dbReference type="ChEBI" id="CHEBI:15378"/>
        <dbReference type="ChEBI" id="CHEBI:33019"/>
        <dbReference type="ChEBI" id="CHEBI:46398"/>
        <dbReference type="ChEBI" id="CHEBI:57865"/>
        <dbReference type="EC" id="3.6.1.9"/>
    </reaction>
</comment>
<comment type="function">
    <text evidence="4">Nucleoside triphosphate pyrophosphatase that hydrolyzes dTTP and UTP. May have a dual role in cell division arrest and in preventing the incorporation of modified nucleotides into cellular nucleic acids.</text>
</comment>
<dbReference type="GO" id="GO:0009117">
    <property type="term" value="P:nucleotide metabolic process"/>
    <property type="evidence" value="ECO:0007669"/>
    <property type="project" value="UniProtKB-KW"/>
</dbReference>
<evidence type="ECO:0000256" key="2">
    <source>
        <dbReference type="ARBA" id="ARBA00022801"/>
    </source>
</evidence>
<comment type="caution">
    <text evidence="5">The sequence shown here is derived from an EMBL/GenBank/DDBJ whole genome shotgun (WGS) entry which is preliminary data.</text>
</comment>
<dbReference type="AlphaFoldDB" id="A0A562LSL6"/>
<evidence type="ECO:0000313" key="6">
    <source>
        <dbReference type="Proteomes" id="UP000316471"/>
    </source>
</evidence>
<evidence type="ECO:0000313" key="5">
    <source>
        <dbReference type="EMBL" id="TWI10609.1"/>
    </source>
</evidence>
<gene>
    <name evidence="5" type="ORF">IP93_01699</name>
</gene>
<evidence type="ECO:0000256" key="3">
    <source>
        <dbReference type="ARBA" id="ARBA00023080"/>
    </source>
</evidence>
<reference evidence="5 6" key="1">
    <citation type="journal article" date="2015" name="Stand. Genomic Sci.">
        <title>Genomic Encyclopedia of Bacterial and Archaeal Type Strains, Phase III: the genomes of soil and plant-associated and newly described type strains.</title>
        <authorList>
            <person name="Whitman W.B."/>
            <person name="Woyke T."/>
            <person name="Klenk H.P."/>
            <person name="Zhou Y."/>
            <person name="Lilburn T.G."/>
            <person name="Beck B.J."/>
            <person name="De Vos P."/>
            <person name="Vandamme P."/>
            <person name="Eisen J.A."/>
            <person name="Garrity G."/>
            <person name="Hugenholtz P."/>
            <person name="Kyrpides N.C."/>
        </authorList>
    </citation>
    <scope>NUCLEOTIDE SEQUENCE [LARGE SCALE GENOMIC DNA]</scope>
    <source>
        <strain evidence="5 6">CGMCC 1.10136</strain>
    </source>
</reference>
<sequence length="200" mass="21052">MLYLASQSPRRRELLGRLGLDFGVLDLDIPEQRQPGEHADDYVRRVAREKAGAGLLKVVATPGAVVLGADTEVVLDDEVFGKPRDAEDAAGMLRRLSGRTHQVVSVVSLVTAGREAQAVSVSEVTFAPLAEAHIAAYVATGEPFGKAGAYAIQGGGEVFISHLSGSYSGVMGLPLHETARLLREFGIDCPRVPVAAAAHG</sequence>
<dbReference type="PANTHER" id="PTHR43213:SF5">
    <property type="entry name" value="BIFUNCTIONAL DTTP_UTP PYROPHOSPHATASE_METHYLTRANSFERASE PROTEIN-RELATED"/>
    <property type="match status" value="1"/>
</dbReference>
<keyword evidence="4" id="KW-0963">Cytoplasm</keyword>
<feature type="active site" description="Proton acceptor" evidence="4">
    <location>
        <position position="70"/>
    </location>
</feature>
<dbReference type="GO" id="GO:0005737">
    <property type="term" value="C:cytoplasm"/>
    <property type="evidence" value="ECO:0007669"/>
    <property type="project" value="UniProtKB-SubCell"/>
</dbReference>
<dbReference type="GO" id="GO:0036218">
    <property type="term" value="F:dTTP diphosphatase activity"/>
    <property type="evidence" value="ECO:0007669"/>
    <property type="project" value="RHEA"/>
</dbReference>
<dbReference type="HAMAP" id="MF_00528">
    <property type="entry name" value="Maf"/>
    <property type="match status" value="1"/>
</dbReference>
<dbReference type="SUPFAM" id="SSF52972">
    <property type="entry name" value="ITPase-like"/>
    <property type="match status" value="1"/>
</dbReference>
<feature type="site" description="Important for substrate specificity" evidence="4">
    <location>
        <position position="71"/>
    </location>
</feature>
<protein>
    <recommendedName>
        <fullName evidence="4">dTTP/UTP pyrophosphatase</fullName>
        <shortName evidence="4">dTTPase/UTPase</shortName>
        <ecNumber evidence="4">3.6.1.9</ecNumber>
    </recommendedName>
    <alternativeName>
        <fullName evidence="4">Nucleoside triphosphate pyrophosphatase</fullName>
    </alternativeName>
    <alternativeName>
        <fullName evidence="4">Nucleotide pyrophosphatase</fullName>
        <shortName evidence="4">Nucleotide PPase</shortName>
    </alternativeName>
</protein>
<dbReference type="Gene3D" id="3.90.950.10">
    <property type="match status" value="1"/>
</dbReference>
<dbReference type="PIRSF" id="PIRSF006305">
    <property type="entry name" value="Maf"/>
    <property type="match status" value="1"/>
</dbReference>
<evidence type="ECO:0000256" key="1">
    <source>
        <dbReference type="ARBA" id="ARBA00001968"/>
    </source>
</evidence>
<dbReference type="Pfam" id="PF02545">
    <property type="entry name" value="Maf"/>
    <property type="match status" value="1"/>
</dbReference>
<dbReference type="EC" id="3.6.1.9" evidence="4"/>
<comment type="catalytic activity">
    <reaction evidence="4">
        <text>dTTP + H2O = dTMP + diphosphate + H(+)</text>
        <dbReference type="Rhea" id="RHEA:28534"/>
        <dbReference type="ChEBI" id="CHEBI:15377"/>
        <dbReference type="ChEBI" id="CHEBI:15378"/>
        <dbReference type="ChEBI" id="CHEBI:33019"/>
        <dbReference type="ChEBI" id="CHEBI:37568"/>
        <dbReference type="ChEBI" id="CHEBI:63528"/>
        <dbReference type="EC" id="3.6.1.9"/>
    </reaction>
</comment>
<dbReference type="NCBIfam" id="TIGR00172">
    <property type="entry name" value="maf"/>
    <property type="match status" value="1"/>
</dbReference>
<name>A0A562LSL6_9GAMM</name>
<dbReference type="OrthoDB" id="9807767at2"/>
<dbReference type="Proteomes" id="UP000316471">
    <property type="component" value="Unassembled WGS sequence"/>
</dbReference>
<comment type="subcellular location">
    <subcellularLocation>
        <location evidence="4">Cytoplasm</location>
    </subcellularLocation>
</comment>
<evidence type="ECO:0000256" key="4">
    <source>
        <dbReference type="HAMAP-Rule" id="MF_00528"/>
    </source>
</evidence>
<dbReference type="GO" id="GO:0036221">
    <property type="term" value="F:UTP diphosphatase activity"/>
    <property type="evidence" value="ECO:0007669"/>
    <property type="project" value="RHEA"/>
</dbReference>
<dbReference type="RefSeq" id="WP_144814447.1">
    <property type="nucleotide sequence ID" value="NZ_VLKP01000006.1"/>
</dbReference>
<keyword evidence="2 4" id="KW-0378">Hydrolase</keyword>
<feature type="site" description="Important for substrate specificity" evidence="4">
    <location>
        <position position="153"/>
    </location>
</feature>
<comment type="similarity">
    <text evidence="4">Belongs to the Maf family. YhdE subfamily.</text>
</comment>
<organism evidence="5 6">
    <name type="scientific">Aerolutibacter ruishenii</name>
    <dbReference type="NCBI Taxonomy" id="686800"/>
    <lineage>
        <taxon>Bacteria</taxon>
        <taxon>Pseudomonadati</taxon>
        <taxon>Pseudomonadota</taxon>
        <taxon>Gammaproteobacteria</taxon>
        <taxon>Lysobacterales</taxon>
        <taxon>Lysobacteraceae</taxon>
        <taxon>Aerolutibacter</taxon>
    </lineage>
</organism>
<accession>A0A562LSL6</accession>
<feature type="site" description="Important for substrate specificity" evidence="4">
    <location>
        <position position="10"/>
    </location>
</feature>
<comment type="caution">
    <text evidence="4">Lacks conserved residue(s) required for the propagation of feature annotation.</text>
</comment>
<proteinExistence type="inferred from homology"/>
<keyword evidence="6" id="KW-1185">Reference proteome</keyword>